<sequence>MTSYVISYQKPLNQDELTKFLKAYKLMKEPESPKCMNPLKGLKIRNRPRNLVESTGRFLREKDKTITGRVSENNVKLVKQKNGCMPTRLFGCGNQANGRRHPSEEGLTEERIILSFKWINAFSVENVSIIGAES</sequence>
<accession>A0A0C2MT65</accession>
<evidence type="ECO:0000313" key="2">
    <source>
        <dbReference type="Proteomes" id="UP000031668"/>
    </source>
</evidence>
<comment type="caution">
    <text evidence="1">The sequence shown here is derived from an EMBL/GenBank/DDBJ whole genome shotgun (WGS) entry which is preliminary data.</text>
</comment>
<protein>
    <submittedName>
        <fullName evidence="1">Uncharacterized protein</fullName>
    </submittedName>
</protein>
<evidence type="ECO:0000313" key="1">
    <source>
        <dbReference type="EMBL" id="KII64897.1"/>
    </source>
</evidence>
<gene>
    <name evidence="1" type="ORF">RF11_09308</name>
</gene>
<reference evidence="1 2" key="1">
    <citation type="journal article" date="2014" name="Genome Biol. Evol.">
        <title>The genome of the myxosporean Thelohanellus kitauei shows adaptations to nutrient acquisition within its fish host.</title>
        <authorList>
            <person name="Yang Y."/>
            <person name="Xiong J."/>
            <person name="Zhou Z."/>
            <person name="Huo F."/>
            <person name="Miao W."/>
            <person name="Ran C."/>
            <person name="Liu Y."/>
            <person name="Zhang J."/>
            <person name="Feng J."/>
            <person name="Wang M."/>
            <person name="Wang M."/>
            <person name="Wang L."/>
            <person name="Yao B."/>
        </authorList>
    </citation>
    <scope>NUCLEOTIDE SEQUENCE [LARGE SCALE GENOMIC DNA]</scope>
    <source>
        <strain evidence="1">Wuqing</strain>
    </source>
</reference>
<proteinExistence type="predicted"/>
<organism evidence="1 2">
    <name type="scientific">Thelohanellus kitauei</name>
    <name type="common">Myxosporean</name>
    <dbReference type="NCBI Taxonomy" id="669202"/>
    <lineage>
        <taxon>Eukaryota</taxon>
        <taxon>Metazoa</taxon>
        <taxon>Cnidaria</taxon>
        <taxon>Myxozoa</taxon>
        <taxon>Myxosporea</taxon>
        <taxon>Bivalvulida</taxon>
        <taxon>Platysporina</taxon>
        <taxon>Myxobolidae</taxon>
        <taxon>Thelohanellus</taxon>
    </lineage>
</organism>
<dbReference type="EMBL" id="JWZT01004076">
    <property type="protein sequence ID" value="KII64897.1"/>
    <property type="molecule type" value="Genomic_DNA"/>
</dbReference>
<dbReference type="AlphaFoldDB" id="A0A0C2MT65"/>
<keyword evidence="2" id="KW-1185">Reference proteome</keyword>
<dbReference type="Proteomes" id="UP000031668">
    <property type="component" value="Unassembled WGS sequence"/>
</dbReference>
<name>A0A0C2MT65_THEKT</name>